<dbReference type="InterPro" id="IPR056463">
    <property type="entry name" value="DUF7373_C"/>
</dbReference>
<feature type="region of interest" description="Disordered" evidence="1">
    <location>
        <begin position="28"/>
        <end position="47"/>
    </location>
</feature>
<evidence type="ECO:0000259" key="3">
    <source>
        <dbReference type="Pfam" id="PF24092"/>
    </source>
</evidence>
<accession>A0A7I7X9T5</accession>
<dbReference type="Proteomes" id="UP000466517">
    <property type="component" value="Chromosome"/>
</dbReference>
<evidence type="ECO:0000313" key="5">
    <source>
        <dbReference type="Proteomes" id="UP000466517"/>
    </source>
</evidence>
<dbReference type="Pfam" id="PF24088">
    <property type="entry name" value="DUF7373"/>
    <property type="match status" value="1"/>
</dbReference>
<dbReference type="Pfam" id="PF24092">
    <property type="entry name" value="DUF7373_C"/>
    <property type="match status" value="1"/>
</dbReference>
<evidence type="ECO:0000256" key="1">
    <source>
        <dbReference type="SAM" id="MobiDB-lite"/>
    </source>
</evidence>
<sequence>MRRNQQIGVIGACALILAACGGGGTDHATATEKNSGTAVSSPPPRPVISASQLDVGTYPTKPRPPLGVSGNPGLGAVADAEHMADFVVGPWEVDDALIDTYLGSFYVLGTPDVLQDLGPESIAAAAKQHGMINGFASARQDPDKTSMLNAVMRFPDPAAAAAAATAMGAASAAQPVMGVTPTIVPIPGHPEAVAATYPFTPHGSTRVKATVRSFAAHGPYVFMQFIQSVDGVDRATALAAKAIDTQAPVIDQFTPAADLAAVPLDPTGLLAKTLPAVAGQNAKNGVYAPRGAEHFQSNPKASATLFKDTGTTAVAIGATNVYQTRDEGSALMVTNAFDKEVSSDGSAKPADGVKVLPDNHCYQLPKAFYCVVPAGRYAIEALAGTLDDARQQLSAQYVLLTTS</sequence>
<evidence type="ECO:0000259" key="2">
    <source>
        <dbReference type="Pfam" id="PF24088"/>
    </source>
</evidence>
<reference evidence="4 5" key="1">
    <citation type="journal article" date="2019" name="Emerg. Microbes Infect.">
        <title>Comprehensive subspecies identification of 175 nontuberculous mycobacteria species based on 7547 genomic profiles.</title>
        <authorList>
            <person name="Matsumoto Y."/>
            <person name="Kinjo T."/>
            <person name="Motooka D."/>
            <person name="Nabeya D."/>
            <person name="Jung N."/>
            <person name="Uechi K."/>
            <person name="Horii T."/>
            <person name="Iida T."/>
            <person name="Fujita J."/>
            <person name="Nakamura S."/>
        </authorList>
    </citation>
    <scope>NUCLEOTIDE SEQUENCE [LARGE SCALE GENOMIC DNA]</scope>
    <source>
        <strain evidence="4 5">JCM 13574</strain>
    </source>
</reference>
<dbReference type="AlphaFoldDB" id="A0A7I7X9T5"/>
<feature type="compositionally biased region" description="Polar residues" evidence="1">
    <location>
        <begin position="31"/>
        <end position="40"/>
    </location>
</feature>
<evidence type="ECO:0000313" key="4">
    <source>
        <dbReference type="EMBL" id="BBZ26065.1"/>
    </source>
</evidence>
<organism evidence="4 5">
    <name type="scientific">Mycolicibacterium madagascariense</name>
    <dbReference type="NCBI Taxonomy" id="212765"/>
    <lineage>
        <taxon>Bacteria</taxon>
        <taxon>Bacillati</taxon>
        <taxon>Actinomycetota</taxon>
        <taxon>Actinomycetes</taxon>
        <taxon>Mycobacteriales</taxon>
        <taxon>Mycobacteriaceae</taxon>
        <taxon>Mycolicibacterium</taxon>
    </lineage>
</organism>
<name>A0A7I7X9T5_9MYCO</name>
<dbReference type="RefSeq" id="WP_163731679.1">
    <property type="nucleotide sequence ID" value="NZ_AP022610.1"/>
</dbReference>
<feature type="domain" description="DUF7373" evidence="3">
    <location>
        <begin position="269"/>
        <end position="402"/>
    </location>
</feature>
<protein>
    <submittedName>
        <fullName evidence="4">Uncharacterized protein</fullName>
    </submittedName>
</protein>
<dbReference type="EMBL" id="AP022610">
    <property type="protein sequence ID" value="BBZ26065.1"/>
    <property type="molecule type" value="Genomic_DNA"/>
</dbReference>
<proteinExistence type="predicted"/>
<dbReference type="KEGG" id="mmag:MMAD_03600"/>
<feature type="domain" description="DUF7373" evidence="2">
    <location>
        <begin position="68"/>
        <end position="262"/>
    </location>
</feature>
<gene>
    <name evidence="4" type="ORF">MMAD_03600</name>
</gene>
<dbReference type="PROSITE" id="PS51257">
    <property type="entry name" value="PROKAR_LIPOPROTEIN"/>
    <property type="match status" value="1"/>
</dbReference>
<dbReference type="InterPro" id="IPR055797">
    <property type="entry name" value="DUF7373"/>
</dbReference>
<keyword evidence="5" id="KW-1185">Reference proteome</keyword>